<comment type="subunit">
    <text evidence="1">Self-associates forming complexes of several hundred monomers.</text>
</comment>
<dbReference type="SMART" id="SM00717">
    <property type="entry name" value="SANT"/>
    <property type="match status" value="1"/>
</dbReference>
<evidence type="ECO:0000256" key="4">
    <source>
        <dbReference type="ARBA" id="ARBA00023163"/>
    </source>
</evidence>
<dbReference type="Proteomes" id="UP001497644">
    <property type="component" value="Chromosome 6"/>
</dbReference>
<protein>
    <recommendedName>
        <fullName evidence="2">Regulatory protein zeste</fullName>
    </recommendedName>
</protein>
<organism evidence="7 8">
    <name type="scientific">Lasius platythorax</name>
    <dbReference type="NCBI Taxonomy" id="488582"/>
    <lineage>
        <taxon>Eukaryota</taxon>
        <taxon>Metazoa</taxon>
        <taxon>Ecdysozoa</taxon>
        <taxon>Arthropoda</taxon>
        <taxon>Hexapoda</taxon>
        <taxon>Insecta</taxon>
        <taxon>Pterygota</taxon>
        <taxon>Neoptera</taxon>
        <taxon>Endopterygota</taxon>
        <taxon>Hymenoptera</taxon>
        <taxon>Apocrita</taxon>
        <taxon>Aculeata</taxon>
        <taxon>Formicoidea</taxon>
        <taxon>Formicidae</taxon>
        <taxon>Formicinae</taxon>
        <taxon>Lasius</taxon>
        <taxon>Lasius</taxon>
    </lineage>
</organism>
<feature type="domain" description="Myb-like" evidence="6">
    <location>
        <begin position="7"/>
        <end position="78"/>
    </location>
</feature>
<comment type="function">
    <text evidence="5">Involved in transvection phenomena (= synapsis-dependent gene expression), where the synaptic pairing of chromosomes carrying genes with which zeste interacts influences the expression of these genes. Zeste binds to DNA and stimulates transcription from a nearby promoter.</text>
</comment>
<evidence type="ECO:0000259" key="6">
    <source>
        <dbReference type="SMART" id="SM00717"/>
    </source>
</evidence>
<evidence type="ECO:0000313" key="8">
    <source>
        <dbReference type="Proteomes" id="UP001497644"/>
    </source>
</evidence>
<dbReference type="AlphaFoldDB" id="A0AAV2P1X3"/>
<gene>
    <name evidence="7" type="ORF">LPLAT_LOCUS10699</name>
</gene>
<dbReference type="PANTHER" id="PTHR21411">
    <property type="entry name" value="APONTIC"/>
    <property type="match status" value="1"/>
</dbReference>
<evidence type="ECO:0000256" key="2">
    <source>
        <dbReference type="ARBA" id="ARBA00016807"/>
    </source>
</evidence>
<keyword evidence="4" id="KW-0804">Transcription</keyword>
<reference evidence="7" key="1">
    <citation type="submission" date="2024-04" db="EMBL/GenBank/DDBJ databases">
        <authorList>
            <consortium name="Molecular Ecology Group"/>
        </authorList>
    </citation>
    <scope>NUCLEOTIDE SEQUENCE</scope>
</reference>
<proteinExistence type="predicted"/>
<sequence>MDVSCNKRIQFSRDEEQLLVALVEKYKSIIENKKSNATTWRDKEKTWQVIEKEFNSNSGQNSRNAKQLKEKYLNMKKRAKQKFSNEKRCNSQTGGGPHIPTDITNVDIAIKEIIGKQISGLNNNYDCDLETNNMNILCTNLEQDYILPLSNLEGDFEVTTEVSTEANVEEIVETDGEVMIAAGQDKIDIENNNNNNNNSNWSDKSIHLLKKPINKQLRTGSKVYKTKKHVQVETSQPSKKYINLNQQLIEEKLEFVKLQKEKFLLEHSLKMQIMETTLQLKKKKLAIVENKRVL</sequence>
<accession>A0AAV2P1X3</accession>
<keyword evidence="8" id="KW-1185">Reference proteome</keyword>
<dbReference type="Pfam" id="PF13873">
    <property type="entry name" value="Myb_DNA-bind_5"/>
    <property type="match status" value="1"/>
</dbReference>
<evidence type="ECO:0000256" key="1">
    <source>
        <dbReference type="ARBA" id="ARBA00011764"/>
    </source>
</evidence>
<dbReference type="Gene3D" id="1.10.10.60">
    <property type="entry name" value="Homeodomain-like"/>
    <property type="match status" value="1"/>
</dbReference>
<keyword evidence="3" id="KW-0805">Transcription regulation</keyword>
<evidence type="ECO:0000256" key="5">
    <source>
        <dbReference type="ARBA" id="ARBA00025466"/>
    </source>
</evidence>
<dbReference type="EMBL" id="OZ034829">
    <property type="protein sequence ID" value="CAL1685140.1"/>
    <property type="molecule type" value="Genomic_DNA"/>
</dbReference>
<name>A0AAV2P1X3_9HYME</name>
<dbReference type="PANTHER" id="PTHR21411:SF0">
    <property type="entry name" value="REGULATORY PROTEIN ZESTE"/>
    <property type="match status" value="1"/>
</dbReference>
<evidence type="ECO:0000313" key="7">
    <source>
        <dbReference type="EMBL" id="CAL1685140.1"/>
    </source>
</evidence>
<evidence type="ECO:0000256" key="3">
    <source>
        <dbReference type="ARBA" id="ARBA00023015"/>
    </source>
</evidence>
<dbReference type="InterPro" id="IPR028002">
    <property type="entry name" value="Myb_DNA-bind_5"/>
</dbReference>
<dbReference type="InterPro" id="IPR001005">
    <property type="entry name" value="SANT/Myb"/>
</dbReference>